<reference evidence="2 3" key="1">
    <citation type="submission" date="2019-07" db="EMBL/GenBank/DDBJ databases">
        <authorList>
            <person name="Friedrich A."/>
            <person name="Schacherer J."/>
        </authorList>
    </citation>
    <scope>NUCLEOTIDE SEQUENCE [LARGE SCALE GENOMIC DNA]</scope>
</reference>
<proteinExistence type="predicted"/>
<feature type="region of interest" description="Disordered" evidence="1">
    <location>
        <begin position="393"/>
        <end position="425"/>
    </location>
</feature>
<keyword evidence="3" id="KW-1185">Reference proteome</keyword>
<evidence type="ECO:0000256" key="1">
    <source>
        <dbReference type="SAM" id="MobiDB-lite"/>
    </source>
</evidence>
<dbReference type="AlphaFoldDB" id="A0A7D9H4F1"/>
<accession>A0A7D9H4F1</accession>
<gene>
    <name evidence="2" type="ORF">DEBR0S6_02960G</name>
</gene>
<name>A0A7D9H4F1_DEKBR</name>
<evidence type="ECO:0000313" key="3">
    <source>
        <dbReference type="Proteomes" id="UP000478008"/>
    </source>
</evidence>
<feature type="compositionally biased region" description="Basic residues" evidence="1">
    <location>
        <begin position="393"/>
        <end position="418"/>
    </location>
</feature>
<evidence type="ECO:0000313" key="2">
    <source>
        <dbReference type="EMBL" id="VUG19907.1"/>
    </source>
</evidence>
<protein>
    <submittedName>
        <fullName evidence="2">DEBR0S6_02960g1_1</fullName>
    </submittedName>
</protein>
<dbReference type="SUPFAM" id="SSF52047">
    <property type="entry name" value="RNI-like"/>
    <property type="match status" value="1"/>
</dbReference>
<dbReference type="EMBL" id="CABFWN010000006">
    <property type="protein sequence ID" value="VUG19907.1"/>
    <property type="molecule type" value="Genomic_DNA"/>
</dbReference>
<sequence length="674" mass="75598">MENPVIALDPRISKQQISTSLPRGPACTISTREQSTSYDFNSYLPPYRSLINPSRGYDYRSHRYFDARSRGDSKLLSKYKSLIITPISNTTHRIRDAASDGFSIKSHRSKHSQCRPNLGILDLPQEVLIGVFQILRRTDLAGLVCSLYVCKDFYQVAKVALYEDPYITSGFRLGQFVQAINMSDDLALMVQRIDLSRIRVGVDLTEEEMVKFSSNIVFGSCGGQYDESLMQGGGRNIYAGWRDFKYRFDATYGNLAHRSLVSTSFVPSHFLPASFTRPPIYSPALSLSGRKGSVSTHQSYSSLSMYSRASSDSLGSLFSLYEGGRRSSGVPGSPAAVHANAEVAGGVDGAVGSEALGEPYGGVGAAAWGTTGELQKPGFFNSMGLFMRATFGGRKRARRARKARKAQKRAQRGQKRAQRLGQKNYANHSFPVARPSRVSWCSLSLRRKLGLIPAGETSKNPLQSPFGTPHPLQSDSLKQFCFARDIPIGYILHILDQCKNLRSINLSGIAWTVDFQMDDFQYFDWELARGLVRSHDPTAGQYEYRSMLLESDIREEKRRRERELAPYRIDKPIFWSDTVREINFNDPGLHSLTIDAIWPFILQLKQLERVCLKNCVWLTKETVRDLVFDSCSRHTLRQIDCTDSGLARNSGWAKCWSADKLREYLNGEGAVGMD</sequence>
<dbReference type="Proteomes" id="UP000478008">
    <property type="component" value="Unassembled WGS sequence"/>
</dbReference>
<organism evidence="2 3">
    <name type="scientific">Dekkera bruxellensis</name>
    <name type="common">Brettanomyces custersii</name>
    <dbReference type="NCBI Taxonomy" id="5007"/>
    <lineage>
        <taxon>Eukaryota</taxon>
        <taxon>Fungi</taxon>
        <taxon>Dikarya</taxon>
        <taxon>Ascomycota</taxon>
        <taxon>Saccharomycotina</taxon>
        <taxon>Pichiomycetes</taxon>
        <taxon>Pichiales</taxon>
        <taxon>Pichiaceae</taxon>
        <taxon>Brettanomyces</taxon>
    </lineage>
</organism>